<sequence>MDPTPDVVIPPRRRGGRTSRWAMKKNKISTQQIPKDIAPQQNSNEIADEKQNNNNNDDDEVAVEILLPPTPSLEREGDFMVLDPDVEDTVETVAEFGDESSSYYDGKGSDSNNCSSLNYVVGDMELSFHVEEVKTTHDVLFDGEDQLSDNLLGGLHYQQVEECINDVGGALSYGDKDIMGNCVMEACRVSSKGNDVIKVTMNGGYSDVHDVCPNKMSSNEDLNRNGVNLTTTNSNGENGEWLYDNNLDWESIMAFTNHDDKYNECDVKESKEDLLNWLWKDDEWESECNNLGEIDPQEHNDMVAWLLS</sequence>
<accession>A0AAV1VTC9</accession>
<dbReference type="EMBL" id="CAXHTB010000001">
    <property type="protein sequence ID" value="CAL0300225.1"/>
    <property type="molecule type" value="Genomic_DNA"/>
</dbReference>
<comment type="caution">
    <text evidence="2">The sequence shown here is derived from an EMBL/GenBank/DDBJ whole genome shotgun (WGS) entry which is preliminary data.</text>
</comment>
<feature type="region of interest" description="Disordered" evidence="1">
    <location>
        <begin position="1"/>
        <end position="58"/>
    </location>
</feature>
<proteinExistence type="predicted"/>
<gene>
    <name evidence="2" type="ORF">LLUT_LOCUS1285</name>
</gene>
<reference evidence="2 3" key="1">
    <citation type="submission" date="2024-03" db="EMBL/GenBank/DDBJ databases">
        <authorList>
            <person name="Martinez-Hernandez J."/>
        </authorList>
    </citation>
    <scope>NUCLEOTIDE SEQUENCE [LARGE SCALE GENOMIC DNA]</scope>
</reference>
<evidence type="ECO:0000256" key="1">
    <source>
        <dbReference type="SAM" id="MobiDB-lite"/>
    </source>
</evidence>
<organism evidence="2 3">
    <name type="scientific">Lupinus luteus</name>
    <name type="common">European yellow lupine</name>
    <dbReference type="NCBI Taxonomy" id="3873"/>
    <lineage>
        <taxon>Eukaryota</taxon>
        <taxon>Viridiplantae</taxon>
        <taxon>Streptophyta</taxon>
        <taxon>Embryophyta</taxon>
        <taxon>Tracheophyta</taxon>
        <taxon>Spermatophyta</taxon>
        <taxon>Magnoliopsida</taxon>
        <taxon>eudicotyledons</taxon>
        <taxon>Gunneridae</taxon>
        <taxon>Pentapetalae</taxon>
        <taxon>rosids</taxon>
        <taxon>fabids</taxon>
        <taxon>Fabales</taxon>
        <taxon>Fabaceae</taxon>
        <taxon>Papilionoideae</taxon>
        <taxon>50 kb inversion clade</taxon>
        <taxon>genistoids sensu lato</taxon>
        <taxon>core genistoids</taxon>
        <taxon>Genisteae</taxon>
        <taxon>Lupinus</taxon>
    </lineage>
</organism>
<keyword evidence="3" id="KW-1185">Reference proteome</keyword>
<evidence type="ECO:0000313" key="2">
    <source>
        <dbReference type="EMBL" id="CAL0300225.1"/>
    </source>
</evidence>
<evidence type="ECO:0000313" key="3">
    <source>
        <dbReference type="Proteomes" id="UP001497480"/>
    </source>
</evidence>
<feature type="compositionally biased region" description="Polar residues" evidence="1">
    <location>
        <begin position="28"/>
        <end position="45"/>
    </location>
</feature>
<name>A0AAV1VTC9_LUPLU</name>
<protein>
    <submittedName>
        <fullName evidence="2">Uncharacterized protein</fullName>
    </submittedName>
</protein>
<feature type="compositionally biased region" description="Basic residues" evidence="1">
    <location>
        <begin position="11"/>
        <end position="27"/>
    </location>
</feature>
<dbReference type="AlphaFoldDB" id="A0AAV1VTC9"/>
<dbReference type="Proteomes" id="UP001497480">
    <property type="component" value="Unassembled WGS sequence"/>
</dbReference>